<proteinExistence type="predicted"/>
<comment type="caution">
    <text evidence="1">The sequence shown here is derived from an EMBL/GenBank/DDBJ whole genome shotgun (WGS) entry which is preliminary data.</text>
</comment>
<name>A0ABQ9JEW9_9CUCU</name>
<accession>A0ABQ9JEW9</accession>
<dbReference type="Proteomes" id="UP001162164">
    <property type="component" value="Unassembled WGS sequence"/>
</dbReference>
<protein>
    <submittedName>
        <fullName evidence="1">Uncharacterized protein</fullName>
    </submittedName>
</protein>
<dbReference type="EMBL" id="JAPWTJ010000706">
    <property type="protein sequence ID" value="KAJ8976247.1"/>
    <property type="molecule type" value="Genomic_DNA"/>
</dbReference>
<evidence type="ECO:0000313" key="1">
    <source>
        <dbReference type="EMBL" id="KAJ8976247.1"/>
    </source>
</evidence>
<reference evidence="1" key="1">
    <citation type="journal article" date="2023" name="Insect Mol. Biol.">
        <title>Genome sequencing provides insights into the evolution of gene families encoding plant cell wall-degrading enzymes in longhorned beetles.</title>
        <authorList>
            <person name="Shin N.R."/>
            <person name="Okamura Y."/>
            <person name="Kirsch R."/>
            <person name="Pauchet Y."/>
        </authorList>
    </citation>
    <scope>NUCLEOTIDE SEQUENCE</scope>
    <source>
        <strain evidence="1">MMC_N1</strain>
    </source>
</reference>
<gene>
    <name evidence="1" type="ORF">NQ317_003590</name>
</gene>
<evidence type="ECO:0000313" key="2">
    <source>
        <dbReference type="Proteomes" id="UP001162164"/>
    </source>
</evidence>
<keyword evidence="2" id="KW-1185">Reference proteome</keyword>
<sequence length="195" mass="21933">MGLRARAFRNLNLETVIRAATINSFMSLKIKASIGPPGIYNLYVLGYPKISKYIHNASKSSVASSTNSFTEASSYLRLWIHGLPHQRRDVFIKYLNRKEETIITIYTPNDLFMLKDEEKRPKVADFCALGIRRTNNKQKGNRGRYDAVCYGLGHADSILQRTSTVASDRAIDQSNLNALYSPIPDYLPPVDVACS</sequence>
<organism evidence="1 2">
    <name type="scientific">Molorchus minor</name>
    <dbReference type="NCBI Taxonomy" id="1323400"/>
    <lineage>
        <taxon>Eukaryota</taxon>
        <taxon>Metazoa</taxon>
        <taxon>Ecdysozoa</taxon>
        <taxon>Arthropoda</taxon>
        <taxon>Hexapoda</taxon>
        <taxon>Insecta</taxon>
        <taxon>Pterygota</taxon>
        <taxon>Neoptera</taxon>
        <taxon>Endopterygota</taxon>
        <taxon>Coleoptera</taxon>
        <taxon>Polyphaga</taxon>
        <taxon>Cucujiformia</taxon>
        <taxon>Chrysomeloidea</taxon>
        <taxon>Cerambycidae</taxon>
        <taxon>Lamiinae</taxon>
        <taxon>Monochamini</taxon>
        <taxon>Molorchus</taxon>
    </lineage>
</organism>